<keyword evidence="9" id="KW-1185">Reference proteome</keyword>
<dbReference type="FunFam" id="3.30.70.1170:FF:000013">
    <property type="entry name" value="Putative 28S rRNA (Cytosine-C(5))-methyltransferase"/>
    <property type="match status" value="1"/>
</dbReference>
<evidence type="ECO:0000256" key="3">
    <source>
        <dbReference type="ARBA" id="ARBA00022691"/>
    </source>
</evidence>
<dbReference type="Gene3D" id="3.30.70.1170">
    <property type="entry name" value="Sun protein, domain 3"/>
    <property type="match status" value="1"/>
</dbReference>
<feature type="region of interest" description="Disordered" evidence="6">
    <location>
        <begin position="458"/>
        <end position="618"/>
    </location>
</feature>
<dbReference type="InterPro" id="IPR023267">
    <property type="entry name" value="RCMT"/>
</dbReference>
<comment type="caution">
    <text evidence="8">The sequence shown here is derived from an EMBL/GenBank/DDBJ whole genome shotgun (WGS) entry which is preliminary data.</text>
</comment>
<dbReference type="InterPro" id="IPR029063">
    <property type="entry name" value="SAM-dependent_MTases_sf"/>
</dbReference>
<dbReference type="GO" id="GO:0005730">
    <property type="term" value="C:nucleolus"/>
    <property type="evidence" value="ECO:0007669"/>
    <property type="project" value="TreeGrafter"/>
</dbReference>
<organism evidence="8 9">
    <name type="scientific">Zophobas morio</name>
    <dbReference type="NCBI Taxonomy" id="2755281"/>
    <lineage>
        <taxon>Eukaryota</taxon>
        <taxon>Metazoa</taxon>
        <taxon>Ecdysozoa</taxon>
        <taxon>Arthropoda</taxon>
        <taxon>Hexapoda</taxon>
        <taxon>Insecta</taxon>
        <taxon>Pterygota</taxon>
        <taxon>Neoptera</taxon>
        <taxon>Endopterygota</taxon>
        <taxon>Coleoptera</taxon>
        <taxon>Polyphaga</taxon>
        <taxon>Cucujiformia</taxon>
        <taxon>Tenebrionidae</taxon>
        <taxon>Zophobas</taxon>
    </lineage>
</organism>
<gene>
    <name evidence="8" type="ORF">Zmor_026527</name>
</gene>
<reference evidence="8" key="1">
    <citation type="journal article" date="2023" name="G3 (Bethesda)">
        <title>Whole genome assemblies of Zophobas morio and Tenebrio molitor.</title>
        <authorList>
            <person name="Kaur S."/>
            <person name="Stinson S.A."/>
            <person name="diCenzo G.C."/>
        </authorList>
    </citation>
    <scope>NUCLEOTIDE SEQUENCE</scope>
    <source>
        <strain evidence="8">QUZm001</strain>
    </source>
</reference>
<feature type="compositionally biased region" description="Basic residues" evidence="6">
    <location>
        <begin position="514"/>
        <end position="525"/>
    </location>
</feature>
<dbReference type="GO" id="GO:0008173">
    <property type="term" value="F:RNA methyltransferase activity"/>
    <property type="evidence" value="ECO:0007669"/>
    <property type="project" value="InterPro"/>
</dbReference>
<evidence type="ECO:0000256" key="5">
    <source>
        <dbReference type="PROSITE-ProRule" id="PRU01023"/>
    </source>
</evidence>
<feature type="compositionally biased region" description="Basic and acidic residues" evidence="6">
    <location>
        <begin position="480"/>
        <end position="496"/>
    </location>
</feature>
<keyword evidence="1 5" id="KW-0489">Methyltransferase</keyword>
<dbReference type="Pfam" id="PF21148">
    <property type="entry name" value="NSUN5_fdxn-like"/>
    <property type="match status" value="1"/>
</dbReference>
<dbReference type="PROSITE" id="PS51686">
    <property type="entry name" value="SAM_MT_RSMB_NOP"/>
    <property type="match status" value="1"/>
</dbReference>
<feature type="binding site" evidence="5">
    <location>
        <position position="304"/>
    </location>
    <ligand>
        <name>S-adenosyl-L-methionine</name>
        <dbReference type="ChEBI" id="CHEBI:59789"/>
    </ligand>
</feature>
<dbReference type="InterPro" id="IPR049561">
    <property type="entry name" value="NSUN5_7_fdxn-like"/>
</dbReference>
<protein>
    <recommendedName>
        <fullName evidence="7">SAM-dependent MTase RsmB/NOP-type domain-containing protein</fullName>
    </recommendedName>
</protein>
<evidence type="ECO:0000313" key="8">
    <source>
        <dbReference type="EMBL" id="KAJ3643841.1"/>
    </source>
</evidence>
<dbReference type="AlphaFoldDB" id="A0AA38HVS7"/>
<dbReference type="SUPFAM" id="SSF53335">
    <property type="entry name" value="S-adenosyl-L-methionine-dependent methyltransferases"/>
    <property type="match status" value="1"/>
</dbReference>
<dbReference type="Pfam" id="PF21153">
    <property type="entry name" value="NSUN5_N"/>
    <property type="match status" value="1"/>
</dbReference>
<dbReference type="GO" id="GO:0070475">
    <property type="term" value="P:rRNA base methylation"/>
    <property type="evidence" value="ECO:0007669"/>
    <property type="project" value="TreeGrafter"/>
</dbReference>
<feature type="active site" description="Nucleophile" evidence="5">
    <location>
        <position position="359"/>
    </location>
</feature>
<evidence type="ECO:0000313" key="9">
    <source>
        <dbReference type="Proteomes" id="UP001168821"/>
    </source>
</evidence>
<dbReference type="InterPro" id="IPR048889">
    <property type="entry name" value="NSUN5_RCM1_N"/>
</dbReference>
<dbReference type="EMBL" id="JALNTZ010000008">
    <property type="protein sequence ID" value="KAJ3643841.1"/>
    <property type="molecule type" value="Genomic_DNA"/>
</dbReference>
<keyword evidence="3 5" id="KW-0949">S-adenosyl-L-methionine</keyword>
<dbReference type="InterPro" id="IPR001678">
    <property type="entry name" value="MeTrfase_RsmB-F_NOP2_dom"/>
</dbReference>
<evidence type="ECO:0000256" key="2">
    <source>
        <dbReference type="ARBA" id="ARBA00022679"/>
    </source>
</evidence>
<dbReference type="Pfam" id="PF01189">
    <property type="entry name" value="Methyltr_RsmB-F"/>
    <property type="match status" value="1"/>
</dbReference>
<name>A0AA38HVS7_9CUCU</name>
<feature type="domain" description="SAM-dependent MTase RsmB/NOP-type" evidence="7">
    <location>
        <begin position="121"/>
        <end position="429"/>
    </location>
</feature>
<feature type="compositionally biased region" description="Basic residues" evidence="6">
    <location>
        <begin position="609"/>
        <end position="618"/>
    </location>
</feature>
<keyword evidence="2 5" id="KW-0808">Transferase</keyword>
<dbReference type="PANTHER" id="PTHR22807">
    <property type="entry name" value="NOP2 YEAST -RELATED NOL1/NOP2/FMU SUN DOMAIN-CONTAINING"/>
    <property type="match status" value="1"/>
</dbReference>
<evidence type="ECO:0000256" key="4">
    <source>
        <dbReference type="ARBA" id="ARBA00022884"/>
    </source>
</evidence>
<evidence type="ECO:0000256" key="1">
    <source>
        <dbReference type="ARBA" id="ARBA00022603"/>
    </source>
</evidence>
<sequence length="618" mass="70873">MFDNSLRVPRLYKLASKVAKEVSEGRGSIKQLVYQCKHPNIKALYALVVHTFKKSDDIEKLFAKSKLLVKEPKLNPWLAKVLVTELLWGKMRLPDKSKPIKTILAYKQIFKAHLSDFADDFEEVVQVEKPRYVRVNTLKSSVNEVIDGFRNEGWVFKRHADSNDYMSFLENVTNLGPQEFMLDMHIPYLLIFPPKTTFYKHQAYKNGTIILQDKASCLPVHILNPEPGTTVLDMCAAPGMKTTQCASLMEDTGKIYAVEIGRKRYETLKKIIESSGATNVEAINADVLKISGRDYPEVEYILVDPSCSGSGITDRVEIGQQRQDQTKDRLEKLASFQLKILWYALTRFPNAKKVVYSTCSVYPEENEDVVRQVVETCMNYKLVSANRFVKNQWTNFGSAEFGDIGNYCLYARPDIDLTSGFFVAVFERVRGGDKNPFLNETLLTQRIEGWRNNELAGKATKKRRNENVDPAPEETENVYEEIKREEVSEKKIKKEDEVSDTNVVSEGTTENASKKKKKKKKKKKSERSDDQIMYDDNKLQDQINNTEETNEQKKSGNVVKKTKKKHADGSPKNEFINTDIVKNEDDNHKRKTKKKEKKDVVTESGNEKQKKKKKKINA</sequence>
<dbReference type="Proteomes" id="UP001168821">
    <property type="component" value="Unassembled WGS sequence"/>
</dbReference>
<dbReference type="Gene3D" id="3.40.50.150">
    <property type="entry name" value="Vaccinia Virus protein VP39"/>
    <property type="match status" value="1"/>
</dbReference>
<proteinExistence type="inferred from homology"/>
<dbReference type="PANTHER" id="PTHR22807:SF4">
    <property type="entry name" value="28S RRNA (CYTOSINE-C(5))-METHYLTRANSFERASE"/>
    <property type="match status" value="1"/>
</dbReference>
<feature type="binding site" evidence="5">
    <location>
        <position position="259"/>
    </location>
    <ligand>
        <name>S-adenosyl-L-methionine</name>
        <dbReference type="ChEBI" id="CHEBI:59789"/>
    </ligand>
</feature>
<keyword evidence="4 5" id="KW-0694">RNA-binding</keyword>
<dbReference type="PRINTS" id="PR02008">
    <property type="entry name" value="RCMTFAMILY"/>
</dbReference>
<feature type="compositionally biased region" description="Basic and acidic residues" evidence="6">
    <location>
        <begin position="526"/>
        <end position="539"/>
    </location>
</feature>
<feature type="compositionally biased region" description="Polar residues" evidence="6">
    <location>
        <begin position="500"/>
        <end position="511"/>
    </location>
</feature>
<dbReference type="InterPro" id="IPR049560">
    <property type="entry name" value="MeTrfase_RsmB-F_NOP2_cat"/>
</dbReference>
<feature type="compositionally biased region" description="Basic and acidic residues" evidence="6">
    <location>
        <begin position="597"/>
        <end position="608"/>
    </location>
</feature>
<evidence type="ECO:0000256" key="6">
    <source>
        <dbReference type="SAM" id="MobiDB-lite"/>
    </source>
</evidence>
<evidence type="ECO:0000259" key="7">
    <source>
        <dbReference type="PROSITE" id="PS51686"/>
    </source>
</evidence>
<dbReference type="GO" id="GO:0003723">
    <property type="term" value="F:RNA binding"/>
    <property type="evidence" value="ECO:0007669"/>
    <property type="project" value="UniProtKB-UniRule"/>
</dbReference>
<comment type="caution">
    <text evidence="5">Lacks conserved residue(s) required for the propagation of feature annotation.</text>
</comment>
<feature type="binding site" evidence="5">
    <location>
        <position position="286"/>
    </location>
    <ligand>
        <name>S-adenosyl-L-methionine</name>
        <dbReference type="ChEBI" id="CHEBI:59789"/>
    </ligand>
</feature>
<accession>A0AA38HVS7</accession>
<comment type="similarity">
    <text evidence="5">Belongs to the class I-like SAM-binding methyltransferase superfamily. RsmB/NOP family.</text>
</comment>